<name>E9HT68_DAPPU</name>
<dbReference type="HOGENOM" id="CLU_2075498_0_0_1"/>
<reference evidence="1 2" key="1">
    <citation type="journal article" date="2011" name="Science">
        <title>The ecoresponsive genome of Daphnia pulex.</title>
        <authorList>
            <person name="Colbourne J.K."/>
            <person name="Pfrender M.E."/>
            <person name="Gilbert D."/>
            <person name="Thomas W.K."/>
            <person name="Tucker A."/>
            <person name="Oakley T.H."/>
            <person name="Tokishita S."/>
            <person name="Aerts A."/>
            <person name="Arnold G.J."/>
            <person name="Basu M.K."/>
            <person name="Bauer D.J."/>
            <person name="Caceres C.E."/>
            <person name="Carmel L."/>
            <person name="Casola C."/>
            <person name="Choi J.H."/>
            <person name="Detter J.C."/>
            <person name="Dong Q."/>
            <person name="Dusheyko S."/>
            <person name="Eads B.D."/>
            <person name="Frohlich T."/>
            <person name="Geiler-Samerotte K.A."/>
            <person name="Gerlach D."/>
            <person name="Hatcher P."/>
            <person name="Jogdeo S."/>
            <person name="Krijgsveld J."/>
            <person name="Kriventseva E.V."/>
            <person name="Kultz D."/>
            <person name="Laforsch C."/>
            <person name="Lindquist E."/>
            <person name="Lopez J."/>
            <person name="Manak J.R."/>
            <person name="Muller J."/>
            <person name="Pangilinan J."/>
            <person name="Patwardhan R.P."/>
            <person name="Pitluck S."/>
            <person name="Pritham E.J."/>
            <person name="Rechtsteiner A."/>
            <person name="Rho M."/>
            <person name="Rogozin I.B."/>
            <person name="Sakarya O."/>
            <person name="Salamov A."/>
            <person name="Schaack S."/>
            <person name="Shapiro H."/>
            <person name="Shiga Y."/>
            <person name="Skalitzky C."/>
            <person name="Smith Z."/>
            <person name="Souvorov A."/>
            <person name="Sung W."/>
            <person name="Tang Z."/>
            <person name="Tsuchiya D."/>
            <person name="Tu H."/>
            <person name="Vos H."/>
            <person name="Wang M."/>
            <person name="Wolf Y.I."/>
            <person name="Yamagata H."/>
            <person name="Yamada T."/>
            <person name="Ye Y."/>
            <person name="Shaw J.R."/>
            <person name="Andrews J."/>
            <person name="Crease T.J."/>
            <person name="Tang H."/>
            <person name="Lucas S.M."/>
            <person name="Robertson H.M."/>
            <person name="Bork P."/>
            <person name="Koonin E.V."/>
            <person name="Zdobnov E.M."/>
            <person name="Grigoriev I.V."/>
            <person name="Lynch M."/>
            <person name="Boore J.L."/>
        </authorList>
    </citation>
    <scope>NUCLEOTIDE SEQUENCE [LARGE SCALE GENOMIC DNA]</scope>
</reference>
<protein>
    <submittedName>
        <fullName evidence="1">Uncharacterized protein</fullName>
    </submittedName>
</protein>
<dbReference type="EMBL" id="GL732765">
    <property type="protein sequence ID" value="EFX65066.1"/>
    <property type="molecule type" value="Genomic_DNA"/>
</dbReference>
<proteinExistence type="predicted"/>
<dbReference type="InParanoid" id="E9HT68"/>
<gene>
    <name evidence="1" type="ORF">DAPPUDRAFT_117585</name>
</gene>
<dbReference type="KEGG" id="dpx:DAPPUDRAFT_117585"/>
<evidence type="ECO:0000313" key="1">
    <source>
        <dbReference type="EMBL" id="EFX65066.1"/>
    </source>
</evidence>
<organism evidence="1 2">
    <name type="scientific">Daphnia pulex</name>
    <name type="common">Water flea</name>
    <dbReference type="NCBI Taxonomy" id="6669"/>
    <lineage>
        <taxon>Eukaryota</taxon>
        <taxon>Metazoa</taxon>
        <taxon>Ecdysozoa</taxon>
        <taxon>Arthropoda</taxon>
        <taxon>Crustacea</taxon>
        <taxon>Branchiopoda</taxon>
        <taxon>Diplostraca</taxon>
        <taxon>Cladocera</taxon>
        <taxon>Anomopoda</taxon>
        <taxon>Daphniidae</taxon>
        <taxon>Daphnia</taxon>
    </lineage>
</organism>
<evidence type="ECO:0000313" key="2">
    <source>
        <dbReference type="Proteomes" id="UP000000305"/>
    </source>
</evidence>
<dbReference type="Proteomes" id="UP000000305">
    <property type="component" value="Unassembled WGS sequence"/>
</dbReference>
<sequence>MASHFVSLSKLATLGIDFSVFSFCYGTRNQRSDVGVCEINEDNDPPFPKLDIGYPTNVDDVEIGDDDDDYDCRYSMLKWFTRKLAMPTDLNYHLWPSIKTIISPPPLTICDGGSLPRK</sequence>
<keyword evidence="2" id="KW-1185">Reference proteome</keyword>
<dbReference type="AlphaFoldDB" id="E9HT68"/>
<accession>E9HT68</accession>